<keyword evidence="2" id="KW-0813">Transport</keyword>
<dbReference type="GO" id="GO:0016020">
    <property type="term" value="C:membrane"/>
    <property type="evidence" value="ECO:0007669"/>
    <property type="project" value="UniProtKB-SubCell"/>
</dbReference>
<evidence type="ECO:0000256" key="4">
    <source>
        <dbReference type="ARBA" id="ARBA00022741"/>
    </source>
</evidence>
<dbReference type="InterPro" id="IPR043926">
    <property type="entry name" value="ABCG_dom"/>
</dbReference>
<evidence type="ECO:0000256" key="5">
    <source>
        <dbReference type="ARBA" id="ARBA00022840"/>
    </source>
</evidence>
<keyword evidence="3 8" id="KW-0812">Transmembrane</keyword>
<reference evidence="10" key="1">
    <citation type="submission" date="2021-01" db="EMBL/GenBank/DDBJ databases">
        <authorList>
            <person name="Corre E."/>
            <person name="Pelletier E."/>
            <person name="Niang G."/>
            <person name="Scheremetjew M."/>
            <person name="Finn R."/>
            <person name="Kale V."/>
            <person name="Holt S."/>
            <person name="Cochrane G."/>
            <person name="Meng A."/>
            <person name="Brown T."/>
            <person name="Cohen L."/>
        </authorList>
    </citation>
    <scope>NUCLEOTIDE SEQUENCE</scope>
    <source>
        <strain evidence="10">LB1974</strain>
    </source>
</reference>
<feature type="domain" description="ABC transporter" evidence="9">
    <location>
        <begin position="35"/>
        <end position="280"/>
    </location>
</feature>
<dbReference type="GO" id="GO:0016887">
    <property type="term" value="F:ATP hydrolysis activity"/>
    <property type="evidence" value="ECO:0007669"/>
    <property type="project" value="InterPro"/>
</dbReference>
<keyword evidence="4" id="KW-0547">Nucleotide-binding</keyword>
<dbReference type="PANTHER" id="PTHR48041">
    <property type="entry name" value="ABC TRANSPORTER G FAMILY MEMBER 28"/>
    <property type="match status" value="1"/>
</dbReference>
<evidence type="ECO:0000256" key="7">
    <source>
        <dbReference type="ARBA" id="ARBA00023136"/>
    </source>
</evidence>
<accession>A0A7S4LQW6</accession>
<evidence type="ECO:0000256" key="6">
    <source>
        <dbReference type="ARBA" id="ARBA00022989"/>
    </source>
</evidence>
<dbReference type="PANTHER" id="PTHR48041:SF139">
    <property type="entry name" value="PROTEIN SCARLET"/>
    <property type="match status" value="1"/>
</dbReference>
<dbReference type="InterPro" id="IPR027417">
    <property type="entry name" value="P-loop_NTPase"/>
</dbReference>
<dbReference type="Gene3D" id="3.40.50.300">
    <property type="entry name" value="P-loop containing nucleotide triphosphate hydrolases"/>
    <property type="match status" value="1"/>
</dbReference>
<dbReference type="GO" id="GO:0005524">
    <property type="term" value="F:ATP binding"/>
    <property type="evidence" value="ECO:0007669"/>
    <property type="project" value="UniProtKB-KW"/>
</dbReference>
<feature type="transmembrane region" description="Helical" evidence="8">
    <location>
        <begin position="508"/>
        <end position="526"/>
    </location>
</feature>
<feature type="transmembrane region" description="Helical" evidence="8">
    <location>
        <begin position="397"/>
        <end position="420"/>
    </location>
</feature>
<comment type="subcellular location">
    <subcellularLocation>
        <location evidence="1">Membrane</location>
        <topology evidence="1">Multi-pass membrane protein</topology>
    </subcellularLocation>
</comment>
<dbReference type="SMART" id="SM00382">
    <property type="entry name" value="AAA"/>
    <property type="match status" value="1"/>
</dbReference>
<dbReference type="InterPro" id="IPR003593">
    <property type="entry name" value="AAA+_ATPase"/>
</dbReference>
<dbReference type="Pfam" id="PF19055">
    <property type="entry name" value="ABC2_membrane_7"/>
    <property type="match status" value="1"/>
</dbReference>
<evidence type="ECO:0000313" key="10">
    <source>
        <dbReference type="EMBL" id="CAE0843920.1"/>
    </source>
</evidence>
<sequence>MADLENDNKPMGPFSEVEKAQVKVFQNITKEAPHLTWDNLGFSVTVKGQPKQILKGVSGEVKPGQCTAILGPSGSGKTSLLNILAGRVKPKRGFSITGDVCLAGTPVDPVEHQRIFGYVMQEDSLYATSTPREIMSFSAKMRLPVSQAADAPKLTEDLLESLGLSNCANSMVGSELIKGISGGEKKRTAIGAELITNPEILFLDEPTSGLDSYAAFNVISILRQLAHQKQVVLCTIHQPSSEILHLFDSVVFLAQGNIIYQGPPTEIRSYFEARGHPCHTDFNPADFVMFLIQTAKQEEIDALVKAWQERVEDIKRERSAEVHRGITKEELAKLGTQSHGFFAELAALFPREVRNTFRDKATLGARFGVSTLLNIIYSSIFWGVGDTDSLEYDLQSHSGAITFFCIGGMFSAAQPLLLTFPFERPVFLREHSSGMYGVAPYFVSKMLAELPLHLLVSILTYLIGYWSCGFNGSFIGLVLGTWAISSVAASTALLVGSSVADIKKGLELVPAIFVPQILFAGFFIKIELIPEFLRWLQYACFLKWGVNIVLTEEFKDIDKCLPTMGACQDGPTFLESSLDTSEDTYWLNWGILIGLFVVFRITAAAGLKGKAKALYN</sequence>
<evidence type="ECO:0000256" key="8">
    <source>
        <dbReference type="SAM" id="Phobius"/>
    </source>
</evidence>
<dbReference type="EMBL" id="HBJB01003482">
    <property type="protein sequence ID" value="CAE0843920.1"/>
    <property type="molecule type" value="Transcribed_RNA"/>
</dbReference>
<dbReference type="InterPro" id="IPR013525">
    <property type="entry name" value="ABC2_TM"/>
</dbReference>
<evidence type="ECO:0000256" key="3">
    <source>
        <dbReference type="ARBA" id="ARBA00022692"/>
    </source>
</evidence>
<organism evidence="10">
    <name type="scientific">Oxyrrhis marina</name>
    <name type="common">Dinoflagellate</name>
    <dbReference type="NCBI Taxonomy" id="2969"/>
    <lineage>
        <taxon>Eukaryota</taxon>
        <taxon>Sar</taxon>
        <taxon>Alveolata</taxon>
        <taxon>Dinophyceae</taxon>
        <taxon>Oxyrrhinales</taxon>
        <taxon>Oxyrrhinaceae</taxon>
        <taxon>Oxyrrhis</taxon>
    </lineage>
</organism>
<dbReference type="Pfam" id="PF00005">
    <property type="entry name" value="ABC_tran"/>
    <property type="match status" value="1"/>
</dbReference>
<dbReference type="InterPro" id="IPR003439">
    <property type="entry name" value="ABC_transporter-like_ATP-bd"/>
</dbReference>
<keyword evidence="7 8" id="KW-0472">Membrane</keyword>
<dbReference type="AlphaFoldDB" id="A0A7S4LQW6"/>
<dbReference type="InterPro" id="IPR050352">
    <property type="entry name" value="ABCG_transporters"/>
</dbReference>
<dbReference type="PROSITE" id="PS50893">
    <property type="entry name" value="ABC_TRANSPORTER_2"/>
    <property type="match status" value="1"/>
</dbReference>
<evidence type="ECO:0000256" key="2">
    <source>
        <dbReference type="ARBA" id="ARBA00022448"/>
    </source>
</evidence>
<protein>
    <recommendedName>
        <fullName evidence="9">ABC transporter domain-containing protein</fullName>
    </recommendedName>
</protein>
<dbReference type="GO" id="GO:0140359">
    <property type="term" value="F:ABC-type transporter activity"/>
    <property type="evidence" value="ECO:0007669"/>
    <property type="project" value="InterPro"/>
</dbReference>
<feature type="transmembrane region" description="Helical" evidence="8">
    <location>
        <begin position="586"/>
        <end position="607"/>
    </location>
</feature>
<keyword evidence="5" id="KW-0067">ATP-binding</keyword>
<dbReference type="SUPFAM" id="SSF52540">
    <property type="entry name" value="P-loop containing nucleoside triphosphate hydrolases"/>
    <property type="match status" value="1"/>
</dbReference>
<evidence type="ECO:0000259" key="9">
    <source>
        <dbReference type="PROSITE" id="PS50893"/>
    </source>
</evidence>
<name>A0A7S4LQW6_OXYMA</name>
<dbReference type="CDD" id="cd03213">
    <property type="entry name" value="ABCG_EPDR"/>
    <property type="match status" value="1"/>
</dbReference>
<feature type="transmembrane region" description="Helical" evidence="8">
    <location>
        <begin position="473"/>
        <end position="496"/>
    </location>
</feature>
<proteinExistence type="predicted"/>
<keyword evidence="6 8" id="KW-1133">Transmembrane helix</keyword>
<dbReference type="Pfam" id="PF01061">
    <property type="entry name" value="ABC2_membrane"/>
    <property type="match status" value="1"/>
</dbReference>
<evidence type="ECO:0000256" key="1">
    <source>
        <dbReference type="ARBA" id="ARBA00004141"/>
    </source>
</evidence>
<feature type="transmembrane region" description="Helical" evidence="8">
    <location>
        <begin position="363"/>
        <end position="385"/>
    </location>
</feature>
<gene>
    <name evidence="10" type="ORF">OMAR00294_LOCUS2826</name>
</gene>
<feature type="transmembrane region" description="Helical" evidence="8">
    <location>
        <begin position="450"/>
        <end position="467"/>
    </location>
</feature>